<dbReference type="OrthoDB" id="10602238at2759"/>
<dbReference type="Proteomes" id="UP000799538">
    <property type="component" value="Unassembled WGS sequence"/>
</dbReference>
<feature type="compositionally biased region" description="Basic and acidic residues" evidence="1">
    <location>
        <begin position="514"/>
        <end position="546"/>
    </location>
</feature>
<feature type="region of interest" description="Disordered" evidence="1">
    <location>
        <begin position="1"/>
        <end position="188"/>
    </location>
</feature>
<sequence length="1127" mass="122923">MRNRNRRSAARTSSPAPVPVAESNNVTSEQPMFNLDDVPESNHGSGHTLPSMLPLPPPNSRQPRSPYTLPFTDTRSQNHMTFAERNQRRQPSDRYDSHPEPSSTQVSPSRSPRRLALSRHPIQDSAAPPRLERGANERTQGRWPRPPTPPQRTPALGPLTTLRRSITTREPRRASQRFPPFSRQYGNQRSVSSPALFGGANSDDLLALWSGEATLTIDRDLDSRPLGSNGLAPVIAPDEFAAGMQTTPPLDIPIHGRCSRVSRAPRSDSPRPDLLDEGPTMIRDMFTGRIREMQAQDPPLTPPGVFTMSPLPSPSQQISRVNEGLDPARISGFDNDSPHSARRSRPVTPPLASVGYRQPRNQRRSRLSVEHPQDISGTGDASDSRSSPPPSSRNRRYAQGEEGSSQQDRSTVRHHHGIRTALGAPVEPVTTTPSPEPRLLNAGIETISASPPNDMMTETLELPAKWSPQVGPVHNEQGLDTATEPNQPGQPSRSSASRRPFENIMPAAASTSRPRIDQDKKSDPRIARANEHSTADQHHDGSEVNHAHSTLSRPSTSRGHTAPATATVTPLPATNGSQSARAHKALPEPPAGEARFVPRHLHEANSNTLHDPAFDRYYSPETRVLEAAGLERPHISQIRAFQGATLTDTRRPNRTGILPLRPTRPSSLTEGLREHERITALAASATEAIPSRHSSVSGSDTEDRARPSHGHRRGLSDISTASDTTVRDTYSNSKDDSSSTVAANDTALAPLGTVNVRQGSSRRQQHNFRSAVSEGSSETSPATGQSTSSFASQQGFESTTTPESDAELYSRDFRSVTAQSASRIVRGRADSTASSSSIEPRQGDLHGPTSWNRGGQVSYPPVFLPLDHPSDQYVAVSLNTNTTTHDPNDDSDALGDNLGRGQSDCDGRGQGYARPSSATADRSETRHTPTSRQRLFGSKPPLDGETSLPRSPTSPNHTTFTPLPSTPLSPTTLPSALCPHCHSTGSFKVSCTSCSDDRIVAIYCLHCLESGHYKLSCKRCWGTRIIAKFCGICDEDRREELRCVCVGGEPLMQGERVKREDRENRENRENRVVEDEGVRGPGEENQREEREQDGGGAVNEGDEAWDGYDDDDEESKGETEDEEEEDG</sequence>
<feature type="compositionally biased region" description="Low complexity" evidence="1">
    <location>
        <begin position="958"/>
        <end position="968"/>
    </location>
</feature>
<feature type="compositionally biased region" description="Basic and acidic residues" evidence="1">
    <location>
        <begin position="85"/>
        <end position="99"/>
    </location>
</feature>
<feature type="compositionally biased region" description="Polar residues" evidence="1">
    <location>
        <begin position="478"/>
        <end position="497"/>
    </location>
</feature>
<feature type="compositionally biased region" description="Basic and acidic residues" evidence="1">
    <location>
        <begin position="265"/>
        <end position="274"/>
    </location>
</feature>
<feature type="compositionally biased region" description="Polar residues" evidence="1">
    <location>
        <begin position="948"/>
        <end position="957"/>
    </location>
</feature>
<feature type="compositionally biased region" description="Low complexity" evidence="1">
    <location>
        <begin position="10"/>
        <end position="21"/>
    </location>
</feature>
<feature type="compositionally biased region" description="Basic and acidic residues" evidence="1">
    <location>
        <begin position="130"/>
        <end position="140"/>
    </location>
</feature>
<feature type="compositionally biased region" description="Acidic residues" evidence="1">
    <location>
        <begin position="1100"/>
        <end position="1127"/>
    </location>
</feature>
<feature type="region of interest" description="Disordered" evidence="1">
    <location>
        <begin position="649"/>
        <end position="670"/>
    </location>
</feature>
<feature type="compositionally biased region" description="Polar residues" evidence="1">
    <location>
        <begin position="547"/>
        <end position="559"/>
    </location>
</feature>
<feature type="region of interest" description="Disordered" evidence="1">
    <location>
        <begin position="683"/>
        <end position="856"/>
    </location>
</feature>
<reference evidence="3" key="1">
    <citation type="journal article" date="2020" name="Stud. Mycol.">
        <title>101 Dothideomycetes genomes: A test case for predicting lifestyles and emergence of pathogens.</title>
        <authorList>
            <person name="Haridas S."/>
            <person name="Albert R."/>
            <person name="Binder M."/>
            <person name="Bloem J."/>
            <person name="LaButti K."/>
            <person name="Salamov A."/>
            <person name="Andreopoulos B."/>
            <person name="Baker S."/>
            <person name="Barry K."/>
            <person name="Bills G."/>
            <person name="Bluhm B."/>
            <person name="Cannon C."/>
            <person name="Castanera R."/>
            <person name="Culley D."/>
            <person name="Daum C."/>
            <person name="Ezra D."/>
            <person name="Gonzalez J."/>
            <person name="Henrissat B."/>
            <person name="Kuo A."/>
            <person name="Liang C."/>
            <person name="Lipzen A."/>
            <person name="Lutzoni F."/>
            <person name="Magnuson J."/>
            <person name="Mondo S."/>
            <person name="Nolan M."/>
            <person name="Ohm R."/>
            <person name="Pangilinan J."/>
            <person name="Park H.-J."/>
            <person name="Ramirez L."/>
            <person name="Alfaro M."/>
            <person name="Sun H."/>
            <person name="Tritt A."/>
            <person name="Yoshinaga Y."/>
            <person name="Zwiers L.-H."/>
            <person name="Turgeon B."/>
            <person name="Goodwin S."/>
            <person name="Spatafora J."/>
            <person name="Crous P."/>
            <person name="Grigoriev I."/>
        </authorList>
    </citation>
    <scope>NUCLEOTIDE SEQUENCE [LARGE SCALE GENOMIC DNA]</scope>
    <source>
        <strain evidence="3">CECT 20119</strain>
    </source>
</reference>
<evidence type="ECO:0000256" key="1">
    <source>
        <dbReference type="SAM" id="MobiDB-lite"/>
    </source>
</evidence>
<feature type="compositionally biased region" description="Polar residues" evidence="1">
    <location>
        <begin position="61"/>
        <end position="80"/>
    </location>
</feature>
<name>A0A6A6GPV8_9PEZI</name>
<feature type="compositionally biased region" description="Polar residues" evidence="1">
    <location>
        <begin position="717"/>
        <end position="743"/>
    </location>
</feature>
<feature type="region of interest" description="Disordered" evidence="1">
    <location>
        <begin position="880"/>
        <end position="968"/>
    </location>
</feature>
<protein>
    <submittedName>
        <fullName evidence="2">Uncharacterized protein</fullName>
    </submittedName>
</protein>
<feature type="region of interest" description="Disordered" evidence="1">
    <location>
        <begin position="249"/>
        <end position="280"/>
    </location>
</feature>
<evidence type="ECO:0000313" key="2">
    <source>
        <dbReference type="EMBL" id="KAF2227762.1"/>
    </source>
</evidence>
<feature type="compositionally biased region" description="Low complexity" evidence="1">
    <location>
        <begin position="561"/>
        <end position="574"/>
    </location>
</feature>
<dbReference type="AlphaFoldDB" id="A0A6A6GPV8"/>
<accession>A0A6A6GPV8</accession>
<feature type="compositionally biased region" description="Basic and acidic residues" evidence="1">
    <location>
        <begin position="1056"/>
        <end position="1093"/>
    </location>
</feature>
<feature type="region of interest" description="Disordered" evidence="1">
    <location>
        <begin position="467"/>
        <end position="585"/>
    </location>
</feature>
<organism evidence="2 3">
    <name type="scientific">Elsinoe ampelina</name>
    <dbReference type="NCBI Taxonomy" id="302913"/>
    <lineage>
        <taxon>Eukaryota</taxon>
        <taxon>Fungi</taxon>
        <taxon>Dikarya</taxon>
        <taxon>Ascomycota</taxon>
        <taxon>Pezizomycotina</taxon>
        <taxon>Dothideomycetes</taxon>
        <taxon>Dothideomycetidae</taxon>
        <taxon>Myriangiales</taxon>
        <taxon>Elsinoaceae</taxon>
        <taxon>Elsinoe</taxon>
    </lineage>
</organism>
<proteinExistence type="predicted"/>
<feature type="compositionally biased region" description="Polar residues" evidence="1">
    <location>
        <begin position="22"/>
        <end position="31"/>
    </location>
</feature>
<gene>
    <name evidence="2" type="ORF">BDZ85DRAFT_277640</name>
</gene>
<feature type="compositionally biased region" description="Polar residues" evidence="1">
    <location>
        <begin position="755"/>
        <end position="803"/>
    </location>
</feature>
<feature type="region of interest" description="Disordered" evidence="1">
    <location>
        <begin position="1056"/>
        <end position="1127"/>
    </location>
</feature>
<keyword evidence="3" id="KW-1185">Reference proteome</keyword>
<evidence type="ECO:0000313" key="3">
    <source>
        <dbReference type="Proteomes" id="UP000799538"/>
    </source>
</evidence>
<dbReference type="EMBL" id="ML992501">
    <property type="protein sequence ID" value="KAF2227762.1"/>
    <property type="molecule type" value="Genomic_DNA"/>
</dbReference>
<feature type="region of interest" description="Disordered" evidence="1">
    <location>
        <begin position="295"/>
        <end position="440"/>
    </location>
</feature>